<keyword evidence="16" id="KW-0170">Cobalt</keyword>
<evidence type="ECO:0000256" key="17">
    <source>
        <dbReference type="ARBA" id="ARBA00023288"/>
    </source>
</evidence>
<dbReference type="GO" id="GO:0071555">
    <property type="term" value="P:cell wall organization"/>
    <property type="evidence" value="ECO:0007669"/>
    <property type="project" value="UniProtKB-KW"/>
</dbReference>
<dbReference type="GO" id="GO:0000272">
    <property type="term" value="P:polysaccharide catabolic process"/>
    <property type="evidence" value="ECO:0007669"/>
    <property type="project" value="UniProtKB-KW"/>
</dbReference>
<dbReference type="Pfam" id="PF01522">
    <property type="entry name" value="Polysacc_deac_1"/>
    <property type="match status" value="1"/>
</dbReference>
<dbReference type="GO" id="GO:0004099">
    <property type="term" value="F:chitin deacetylase activity"/>
    <property type="evidence" value="ECO:0007669"/>
    <property type="project" value="UniProtKB-EC"/>
</dbReference>
<evidence type="ECO:0000313" key="22">
    <source>
        <dbReference type="EMBL" id="WVN87924.1"/>
    </source>
</evidence>
<comment type="catalytic activity">
    <reaction evidence="21">
        <text>[(1-&gt;4)-N-acetyl-beta-D-glucosaminyl](n) + n H2O = chitosan + n acetate</text>
        <dbReference type="Rhea" id="RHEA:10464"/>
        <dbReference type="Rhea" id="RHEA-COMP:9593"/>
        <dbReference type="Rhea" id="RHEA-COMP:9597"/>
        <dbReference type="ChEBI" id="CHEBI:15377"/>
        <dbReference type="ChEBI" id="CHEBI:17029"/>
        <dbReference type="ChEBI" id="CHEBI:30089"/>
        <dbReference type="ChEBI" id="CHEBI:57704"/>
        <dbReference type="EC" id="3.5.1.41"/>
    </reaction>
    <physiologicalReaction direction="left-to-right" evidence="21">
        <dbReference type="Rhea" id="RHEA:10465"/>
    </physiologicalReaction>
</comment>
<dbReference type="PROSITE" id="PS51677">
    <property type="entry name" value="NODB"/>
    <property type="match status" value="1"/>
</dbReference>
<evidence type="ECO:0000256" key="7">
    <source>
        <dbReference type="ARBA" id="ARBA00022525"/>
    </source>
</evidence>
<dbReference type="InterPro" id="IPR002509">
    <property type="entry name" value="NODB_dom"/>
</dbReference>
<dbReference type="VEuPathDB" id="FungiDB:L203_01605"/>
<evidence type="ECO:0000313" key="23">
    <source>
        <dbReference type="Proteomes" id="UP000094043"/>
    </source>
</evidence>
<proteinExistence type="inferred from homology"/>
<evidence type="ECO:0000256" key="2">
    <source>
        <dbReference type="ARBA" id="ARBA00004191"/>
    </source>
</evidence>
<dbReference type="PANTHER" id="PTHR10587:SF133">
    <property type="entry name" value="CHITIN DEACETYLASE 1-RELATED"/>
    <property type="match status" value="1"/>
</dbReference>
<evidence type="ECO:0000256" key="8">
    <source>
        <dbReference type="ARBA" id="ARBA00022622"/>
    </source>
</evidence>
<dbReference type="GO" id="GO:0098552">
    <property type="term" value="C:side of membrane"/>
    <property type="evidence" value="ECO:0007669"/>
    <property type="project" value="UniProtKB-KW"/>
</dbReference>
<dbReference type="CDD" id="cd10952">
    <property type="entry name" value="CE4_MrCDA_like"/>
    <property type="match status" value="1"/>
</dbReference>
<dbReference type="RefSeq" id="XP_066068624.1">
    <property type="nucleotide sequence ID" value="XM_066212527.1"/>
</dbReference>
<dbReference type="GO" id="GO:0006032">
    <property type="term" value="P:chitin catabolic process"/>
    <property type="evidence" value="ECO:0007669"/>
    <property type="project" value="UniProtKB-KW"/>
</dbReference>
<dbReference type="EMBL" id="CP143786">
    <property type="protein sequence ID" value="WVN87924.1"/>
    <property type="molecule type" value="Genomic_DNA"/>
</dbReference>
<dbReference type="FunFam" id="3.20.20.370:FF:000004">
    <property type="entry name" value="Related to Chitin deacetylase"/>
    <property type="match status" value="1"/>
</dbReference>
<protein>
    <recommendedName>
        <fullName evidence="20">chitin deacetylase</fullName>
        <ecNumber evidence="20">3.5.1.41</ecNumber>
    </recommendedName>
</protein>
<dbReference type="InterPro" id="IPR011330">
    <property type="entry name" value="Glyco_hydro/deAcase_b/a-brl"/>
</dbReference>
<keyword evidence="9" id="KW-0479">Metal-binding</keyword>
<accession>A0A1E3IRF8</accession>
<keyword evidence="13" id="KW-0472">Membrane</keyword>
<keyword evidence="6" id="KW-0134">Cell wall</keyword>
<keyword evidence="11" id="KW-0378">Hydrolase</keyword>
<evidence type="ECO:0000256" key="13">
    <source>
        <dbReference type="ARBA" id="ARBA00023136"/>
    </source>
</evidence>
<keyword evidence="19" id="KW-0624">Polysaccharide degradation</keyword>
<keyword evidence="5" id="KW-1003">Cell membrane</keyword>
<dbReference type="GeneID" id="91087332"/>
<reference evidence="22" key="3">
    <citation type="submission" date="2024-01" db="EMBL/GenBank/DDBJ databases">
        <authorList>
            <person name="Coelho M.A."/>
            <person name="David-Palma M."/>
            <person name="Shea T."/>
            <person name="Sun S."/>
            <person name="Cuomo C.A."/>
            <person name="Heitman J."/>
        </authorList>
    </citation>
    <scope>NUCLEOTIDE SEQUENCE</scope>
    <source>
        <strain evidence="22">CBS 7841</strain>
    </source>
</reference>
<dbReference type="OrthoDB" id="407355at2759"/>
<organism evidence="22 23">
    <name type="scientific">Cryptococcus depauperatus CBS 7841</name>
    <dbReference type="NCBI Taxonomy" id="1295531"/>
    <lineage>
        <taxon>Eukaryota</taxon>
        <taxon>Fungi</taxon>
        <taxon>Dikarya</taxon>
        <taxon>Basidiomycota</taxon>
        <taxon>Agaricomycotina</taxon>
        <taxon>Tremellomycetes</taxon>
        <taxon>Tremellales</taxon>
        <taxon>Cryptococcaceae</taxon>
        <taxon>Cryptococcus</taxon>
    </lineage>
</organism>
<evidence type="ECO:0000256" key="18">
    <source>
        <dbReference type="ARBA" id="ARBA00023316"/>
    </source>
</evidence>
<evidence type="ECO:0000256" key="1">
    <source>
        <dbReference type="ARBA" id="ARBA00001941"/>
    </source>
</evidence>
<dbReference type="AlphaFoldDB" id="A0A1E3IRF8"/>
<evidence type="ECO:0000256" key="12">
    <source>
        <dbReference type="ARBA" id="ARBA00023024"/>
    </source>
</evidence>
<evidence type="ECO:0000256" key="16">
    <source>
        <dbReference type="ARBA" id="ARBA00023285"/>
    </source>
</evidence>
<dbReference type="Proteomes" id="UP000094043">
    <property type="component" value="Chromosome 3"/>
</dbReference>
<evidence type="ECO:0000256" key="9">
    <source>
        <dbReference type="ARBA" id="ARBA00022723"/>
    </source>
</evidence>
<comment type="subcellular location">
    <subcellularLocation>
        <location evidence="3">Cell membrane</location>
        <topology evidence="3">Lipid-anchor</topology>
        <topology evidence="3">GPI-anchor</topology>
    </subcellularLocation>
    <subcellularLocation>
        <location evidence="2">Secreted</location>
        <location evidence="2">Cell wall</location>
    </subcellularLocation>
</comment>
<keyword evidence="23" id="KW-1185">Reference proteome</keyword>
<evidence type="ECO:0000256" key="20">
    <source>
        <dbReference type="ARBA" id="ARBA00024056"/>
    </source>
</evidence>
<dbReference type="EC" id="3.5.1.41" evidence="20"/>
<evidence type="ECO:0000256" key="5">
    <source>
        <dbReference type="ARBA" id="ARBA00022475"/>
    </source>
</evidence>
<keyword evidence="14" id="KW-0325">Glycoprotein</keyword>
<keyword evidence="18" id="KW-0961">Cell wall biogenesis/degradation</keyword>
<reference evidence="22" key="2">
    <citation type="journal article" date="2022" name="Elife">
        <title>Obligate sexual reproduction of a homothallic fungus closely related to the Cryptococcus pathogenic species complex.</title>
        <authorList>
            <person name="Passer A.R."/>
            <person name="Clancey S.A."/>
            <person name="Shea T."/>
            <person name="David-Palma M."/>
            <person name="Averette A.F."/>
            <person name="Boekhout T."/>
            <person name="Porcel B.M."/>
            <person name="Nowrousian M."/>
            <person name="Cuomo C.A."/>
            <person name="Sun S."/>
            <person name="Heitman J."/>
            <person name="Coelho M.A."/>
        </authorList>
    </citation>
    <scope>NUCLEOTIDE SEQUENCE</scope>
    <source>
        <strain evidence="22">CBS 7841</strain>
    </source>
</reference>
<comment type="cofactor">
    <cofactor evidence="1">
        <name>Co(2+)</name>
        <dbReference type="ChEBI" id="CHEBI:48828"/>
    </cofactor>
</comment>
<sequence>MVVYTTTLLLSLAGVLAQTINTSVDSNILTKTAASAGPSGFSIPALSALTSGAPTDATVGLDTTYTAGSTPTVSGAPVLPTSALTIANYPPLDATPPTNSDFIKGWLAKMDMSKIPTYNVTSGACATSPEAIHDGRCWWTCGGCTRATDIVQCPDKNTWGLSYDDGPSPFTPLLIDYLNQNKVKSTFFVVGSRVLSRPEMVQAEYMAGHQLSVHTWSHPALTTLTNEQIVAELGWTMKVIKDVTGVTPNTFRPPYGDIDDRVRAIAAQMGLTPIIWSTYNDKGTDINFDTNDWHISGGSATGASSYETFEKILNEYAPKMNSGFIVLEHDLYQQTVDLAVGYILPQVLANGTYHLKSIINCLGKDISEAYIETSSNQTNTRITQASGSTYFQPVAGTGTGPEVSVPSGSGAAGSGSFAGSSNAGSKPSSSSKSGATKPATFNGATIALGIVALGMAIAV</sequence>
<evidence type="ECO:0000256" key="11">
    <source>
        <dbReference type="ARBA" id="ARBA00022801"/>
    </source>
</evidence>
<gene>
    <name evidence="22" type="ORF">L203_103121</name>
</gene>
<dbReference type="SUPFAM" id="SSF88713">
    <property type="entry name" value="Glycoside hydrolase/deacetylase"/>
    <property type="match status" value="1"/>
</dbReference>
<keyword evidence="10" id="KW-0732">Signal</keyword>
<dbReference type="GO" id="GO:0005886">
    <property type="term" value="C:plasma membrane"/>
    <property type="evidence" value="ECO:0007669"/>
    <property type="project" value="UniProtKB-SubCell"/>
</dbReference>
<dbReference type="PANTHER" id="PTHR10587">
    <property type="entry name" value="GLYCOSYL TRANSFERASE-RELATED"/>
    <property type="match status" value="1"/>
</dbReference>
<evidence type="ECO:0000256" key="3">
    <source>
        <dbReference type="ARBA" id="ARBA00004609"/>
    </source>
</evidence>
<evidence type="ECO:0000256" key="4">
    <source>
        <dbReference type="ARBA" id="ARBA00010973"/>
    </source>
</evidence>
<evidence type="ECO:0000256" key="15">
    <source>
        <dbReference type="ARBA" id="ARBA00023277"/>
    </source>
</evidence>
<evidence type="ECO:0000256" key="21">
    <source>
        <dbReference type="ARBA" id="ARBA00048494"/>
    </source>
</evidence>
<keyword evidence="7" id="KW-0964">Secreted</keyword>
<dbReference type="Gene3D" id="3.20.20.370">
    <property type="entry name" value="Glycoside hydrolase/deacetylase"/>
    <property type="match status" value="1"/>
</dbReference>
<evidence type="ECO:0000256" key="6">
    <source>
        <dbReference type="ARBA" id="ARBA00022512"/>
    </source>
</evidence>
<keyword evidence="17" id="KW-0449">Lipoprotein</keyword>
<evidence type="ECO:0000256" key="14">
    <source>
        <dbReference type="ARBA" id="ARBA00023180"/>
    </source>
</evidence>
<evidence type="ECO:0000256" key="19">
    <source>
        <dbReference type="ARBA" id="ARBA00023326"/>
    </source>
</evidence>
<keyword evidence="12" id="KW-0146">Chitin degradation</keyword>
<dbReference type="GO" id="GO:0046872">
    <property type="term" value="F:metal ion binding"/>
    <property type="evidence" value="ECO:0007669"/>
    <property type="project" value="UniProtKB-KW"/>
</dbReference>
<dbReference type="KEGG" id="cdep:91087332"/>
<keyword evidence="15" id="KW-0119">Carbohydrate metabolism</keyword>
<dbReference type="GO" id="GO:0009272">
    <property type="term" value="P:fungal-type cell wall biogenesis"/>
    <property type="evidence" value="ECO:0007669"/>
    <property type="project" value="UniProtKB-ARBA"/>
</dbReference>
<keyword evidence="8" id="KW-0336">GPI-anchor</keyword>
<dbReference type="InterPro" id="IPR050248">
    <property type="entry name" value="Polysacc_deacetylase_ArnD"/>
</dbReference>
<reference evidence="22" key="1">
    <citation type="submission" date="2016-06" db="EMBL/GenBank/DDBJ databases">
        <authorList>
            <person name="Cuomo C."/>
            <person name="Litvintseva A."/>
            <person name="Heitman J."/>
            <person name="Chen Y."/>
            <person name="Sun S."/>
            <person name="Springer D."/>
            <person name="Dromer F."/>
            <person name="Young S."/>
            <person name="Zeng Q."/>
            <person name="Chapman S."/>
            <person name="Gujja S."/>
            <person name="Saif S."/>
            <person name="Birren B."/>
        </authorList>
    </citation>
    <scope>NUCLEOTIDE SEQUENCE</scope>
    <source>
        <strain evidence="22">CBS 7841</strain>
    </source>
</reference>
<evidence type="ECO:0000256" key="10">
    <source>
        <dbReference type="ARBA" id="ARBA00022729"/>
    </source>
</evidence>
<comment type="similarity">
    <text evidence="4">Belongs to the polysaccharide deacetylase family.</text>
</comment>
<name>A0A1E3IRF8_9TREE</name>